<evidence type="ECO:0000256" key="3">
    <source>
        <dbReference type="SAM" id="SignalP"/>
    </source>
</evidence>
<keyword evidence="3" id="KW-0732">Signal</keyword>
<dbReference type="GO" id="GO:0006506">
    <property type="term" value="P:GPI anchor biosynthetic process"/>
    <property type="evidence" value="ECO:0007669"/>
    <property type="project" value="TreeGrafter"/>
</dbReference>
<evidence type="ECO:0000313" key="5">
    <source>
        <dbReference type="Proteomes" id="UP000829685"/>
    </source>
</evidence>
<keyword evidence="2" id="KW-1133">Transmembrane helix</keyword>
<evidence type="ECO:0000256" key="1">
    <source>
        <dbReference type="SAM" id="MobiDB-lite"/>
    </source>
</evidence>
<sequence length="236" mass="25727">MLKSACLASLLAAATPALANTEKAIFLGPRAAAHATPLLGGSEDLAVPVLTPEHGAIRTHLEARFPSDAAPFGKVTWIGLEDLAEGQRYEVRVCWAATQPTDFRLDTYETDAVYGDLELRDEFHSSAREYVGSRAEERPGSTQPSGRKPGQETSVLYLRILAAADYYTTNKTLMNDVPPVLVDIILDPFVFNVLPQSLVPTVGYIIVVAALSWFLARRISTWVRAVATVDEDKKGQ</sequence>
<comment type="caution">
    <text evidence="4">The sequence shown here is derived from an EMBL/GenBank/DDBJ whole genome shotgun (WGS) entry which is preliminary data.</text>
</comment>
<organism evidence="4 5">
    <name type="scientific">Neoarthrinium moseri</name>
    <dbReference type="NCBI Taxonomy" id="1658444"/>
    <lineage>
        <taxon>Eukaryota</taxon>
        <taxon>Fungi</taxon>
        <taxon>Dikarya</taxon>
        <taxon>Ascomycota</taxon>
        <taxon>Pezizomycotina</taxon>
        <taxon>Sordariomycetes</taxon>
        <taxon>Xylariomycetidae</taxon>
        <taxon>Amphisphaeriales</taxon>
        <taxon>Apiosporaceae</taxon>
        <taxon>Neoarthrinium</taxon>
    </lineage>
</organism>
<keyword evidence="5" id="KW-1185">Reference proteome</keyword>
<feature type="chain" id="PRO_5040155882" evidence="3">
    <location>
        <begin position="20"/>
        <end position="236"/>
    </location>
</feature>
<reference evidence="4" key="1">
    <citation type="submission" date="2021-03" db="EMBL/GenBank/DDBJ databases">
        <title>Revisited historic fungal species revealed as producer of novel bioactive compounds through whole genome sequencing and comparative genomics.</title>
        <authorList>
            <person name="Vignolle G.A."/>
            <person name="Hochenegger N."/>
            <person name="Mach R.L."/>
            <person name="Mach-Aigner A.R."/>
            <person name="Javad Rahimi M."/>
            <person name="Salim K.A."/>
            <person name="Chan C.M."/>
            <person name="Lim L.B.L."/>
            <person name="Cai F."/>
            <person name="Druzhinina I.S."/>
            <person name="U'Ren J.M."/>
            <person name="Derntl C."/>
        </authorList>
    </citation>
    <scope>NUCLEOTIDE SEQUENCE</scope>
    <source>
        <strain evidence="4">TUCIM 5799</strain>
    </source>
</reference>
<evidence type="ECO:0000256" key="2">
    <source>
        <dbReference type="SAM" id="Phobius"/>
    </source>
</evidence>
<protein>
    <submittedName>
        <fullName evidence="4">Uncharacterized protein</fullName>
    </submittedName>
</protein>
<dbReference type="PANTHER" id="PTHR28022:SF1">
    <property type="entry name" value="GPI MANNOSYLTRANSFERASE 2 SUBUNIT PGA1"/>
    <property type="match status" value="1"/>
</dbReference>
<dbReference type="AlphaFoldDB" id="A0A9P9WBF6"/>
<accession>A0A9P9WBF6</accession>
<dbReference type="EMBL" id="JAFIMR010000048">
    <property type="protein sequence ID" value="KAI1855914.1"/>
    <property type="molecule type" value="Genomic_DNA"/>
</dbReference>
<feature type="signal peptide" evidence="3">
    <location>
        <begin position="1"/>
        <end position="19"/>
    </location>
</feature>
<dbReference type="Pfam" id="PF10333">
    <property type="entry name" value="Pga1"/>
    <property type="match status" value="1"/>
</dbReference>
<dbReference type="GO" id="GO:0031501">
    <property type="term" value="C:mannosyltransferase complex"/>
    <property type="evidence" value="ECO:0007669"/>
    <property type="project" value="TreeGrafter"/>
</dbReference>
<dbReference type="PANTHER" id="PTHR28022">
    <property type="entry name" value="GPI MANNOSYLTRANSFERASE 2 SUBUNIT PGA1"/>
    <property type="match status" value="1"/>
</dbReference>
<evidence type="ECO:0000313" key="4">
    <source>
        <dbReference type="EMBL" id="KAI1855914.1"/>
    </source>
</evidence>
<keyword evidence="2" id="KW-0812">Transmembrane</keyword>
<dbReference type="GO" id="GO:0005789">
    <property type="term" value="C:endoplasmic reticulum membrane"/>
    <property type="evidence" value="ECO:0007669"/>
    <property type="project" value="TreeGrafter"/>
</dbReference>
<feature type="region of interest" description="Disordered" evidence="1">
    <location>
        <begin position="130"/>
        <end position="150"/>
    </location>
</feature>
<gene>
    <name evidence="4" type="ORF">JX265_011997</name>
</gene>
<name>A0A9P9WBF6_9PEZI</name>
<proteinExistence type="predicted"/>
<dbReference type="GO" id="GO:0000030">
    <property type="term" value="F:mannosyltransferase activity"/>
    <property type="evidence" value="ECO:0007669"/>
    <property type="project" value="TreeGrafter"/>
</dbReference>
<dbReference type="Proteomes" id="UP000829685">
    <property type="component" value="Unassembled WGS sequence"/>
</dbReference>
<dbReference type="InterPro" id="IPR019433">
    <property type="entry name" value="GPI_ManTrfase_II_coact_Pga1"/>
</dbReference>
<feature type="transmembrane region" description="Helical" evidence="2">
    <location>
        <begin position="198"/>
        <end position="216"/>
    </location>
</feature>
<keyword evidence="2" id="KW-0472">Membrane</keyword>